<dbReference type="EMBL" id="JAPDDR010000005">
    <property type="protein sequence ID" value="MCW1914044.1"/>
    <property type="molecule type" value="Genomic_DNA"/>
</dbReference>
<sequence length="336" mass="36488">MNQRFTYGFATLLSLASPALAIEPPQAIAPVPPRVVVEDHAEERSTAGAPPVEMPRENEVAPPAELVRPYLGIGGATVPDLLSEHLNLAQGEGVVIRTLDPAGPAVAAGLAQNDIVTKIAGKPVGSHDGLREAISGSKPGDQVEVEYIHRGESKTATLTLSKAPAHQDQIARGGMPPLERLREDGMPQDQARRIREAIEQNMRMFEDDQGTELMDPGLAIGRGMHQRMQQMLQGMEMQIPDLNEAPQPGINIGGNSSSSIRMLDDNGSVEIKSKNGDKQVRVLGKDGKVEWEGAYNTDEDKAAVPEDVRERIDRLNIDMDFKGNGIRLQMGPRDRR</sequence>
<keyword evidence="2" id="KW-0732">Signal</keyword>
<evidence type="ECO:0000313" key="5">
    <source>
        <dbReference type="Proteomes" id="UP001165653"/>
    </source>
</evidence>
<gene>
    <name evidence="4" type="ORF">OJ996_10690</name>
</gene>
<dbReference type="RefSeq" id="WP_264513549.1">
    <property type="nucleotide sequence ID" value="NZ_JAPDDR010000005.1"/>
</dbReference>
<accession>A0ABT3G2I3</accession>
<dbReference type="InterPro" id="IPR001478">
    <property type="entry name" value="PDZ"/>
</dbReference>
<reference evidence="4" key="1">
    <citation type="submission" date="2022-10" db="EMBL/GenBank/DDBJ databases">
        <title>Luteolibacter sp. GHJ8, whole genome shotgun sequencing project.</title>
        <authorList>
            <person name="Zhao G."/>
            <person name="Shen L."/>
        </authorList>
    </citation>
    <scope>NUCLEOTIDE SEQUENCE</scope>
    <source>
        <strain evidence="4">GHJ8</strain>
    </source>
</reference>
<dbReference type="Gene3D" id="2.30.42.10">
    <property type="match status" value="1"/>
</dbReference>
<evidence type="ECO:0000259" key="3">
    <source>
        <dbReference type="SMART" id="SM00228"/>
    </source>
</evidence>
<feature type="region of interest" description="Disordered" evidence="1">
    <location>
        <begin position="162"/>
        <end position="187"/>
    </location>
</feature>
<proteinExistence type="predicted"/>
<feature type="domain" description="PDZ" evidence="3">
    <location>
        <begin position="69"/>
        <end position="151"/>
    </location>
</feature>
<dbReference type="Pfam" id="PF13180">
    <property type="entry name" value="PDZ_2"/>
    <property type="match status" value="1"/>
</dbReference>
<evidence type="ECO:0000256" key="1">
    <source>
        <dbReference type="SAM" id="MobiDB-lite"/>
    </source>
</evidence>
<feature type="chain" id="PRO_5045525806" evidence="2">
    <location>
        <begin position="22"/>
        <end position="336"/>
    </location>
</feature>
<name>A0ABT3G2I3_9BACT</name>
<dbReference type="Proteomes" id="UP001165653">
    <property type="component" value="Unassembled WGS sequence"/>
</dbReference>
<evidence type="ECO:0000256" key="2">
    <source>
        <dbReference type="SAM" id="SignalP"/>
    </source>
</evidence>
<dbReference type="SMART" id="SM00228">
    <property type="entry name" value="PDZ"/>
    <property type="match status" value="1"/>
</dbReference>
<feature type="signal peptide" evidence="2">
    <location>
        <begin position="1"/>
        <end position="21"/>
    </location>
</feature>
<keyword evidence="5" id="KW-1185">Reference proteome</keyword>
<dbReference type="SUPFAM" id="SSF50156">
    <property type="entry name" value="PDZ domain-like"/>
    <property type="match status" value="1"/>
</dbReference>
<organism evidence="4 5">
    <name type="scientific">Luteolibacter rhizosphaerae</name>
    <dbReference type="NCBI Taxonomy" id="2989719"/>
    <lineage>
        <taxon>Bacteria</taxon>
        <taxon>Pseudomonadati</taxon>
        <taxon>Verrucomicrobiota</taxon>
        <taxon>Verrucomicrobiia</taxon>
        <taxon>Verrucomicrobiales</taxon>
        <taxon>Verrucomicrobiaceae</taxon>
        <taxon>Luteolibacter</taxon>
    </lineage>
</organism>
<comment type="caution">
    <text evidence="4">The sequence shown here is derived from an EMBL/GenBank/DDBJ whole genome shotgun (WGS) entry which is preliminary data.</text>
</comment>
<evidence type="ECO:0000313" key="4">
    <source>
        <dbReference type="EMBL" id="MCW1914044.1"/>
    </source>
</evidence>
<protein>
    <submittedName>
        <fullName evidence="4">PDZ domain-containing protein</fullName>
    </submittedName>
</protein>
<dbReference type="InterPro" id="IPR036034">
    <property type="entry name" value="PDZ_sf"/>
</dbReference>